<dbReference type="RefSeq" id="WP_233709003.1">
    <property type="nucleotide sequence ID" value="NZ_FZMF01000019.1"/>
</dbReference>
<gene>
    <name evidence="1" type="ORF">ACFOPX_07255</name>
</gene>
<comment type="caution">
    <text evidence="1">The sequence shown here is derived from an EMBL/GenBank/DDBJ whole genome shotgun (WGS) entry which is preliminary data.</text>
</comment>
<organism evidence="1 2">
    <name type="scientific">Helicobacter baculiformis</name>
    <dbReference type="NCBI Taxonomy" id="427351"/>
    <lineage>
        <taxon>Bacteria</taxon>
        <taxon>Pseudomonadati</taxon>
        <taxon>Campylobacterota</taxon>
        <taxon>Epsilonproteobacteria</taxon>
        <taxon>Campylobacterales</taxon>
        <taxon>Helicobacteraceae</taxon>
        <taxon>Helicobacter</taxon>
    </lineage>
</organism>
<dbReference type="EMBL" id="JBHRZO010000049">
    <property type="protein sequence ID" value="MFC3848308.1"/>
    <property type="molecule type" value="Genomic_DNA"/>
</dbReference>
<protein>
    <submittedName>
        <fullName evidence="1">N6-threonylcarbamoyl adenosine t(6)A37 modification in tRNA</fullName>
    </submittedName>
</protein>
<accession>A0ABV7ZKJ2</accession>
<evidence type="ECO:0000313" key="2">
    <source>
        <dbReference type="Proteomes" id="UP001595783"/>
    </source>
</evidence>
<evidence type="ECO:0000313" key="1">
    <source>
        <dbReference type="EMBL" id="MFC3848308.1"/>
    </source>
</evidence>
<dbReference type="SUPFAM" id="SSF55821">
    <property type="entry name" value="YrdC/RibB"/>
    <property type="match status" value="1"/>
</dbReference>
<keyword evidence="2" id="KW-1185">Reference proteome</keyword>
<proteinExistence type="predicted"/>
<reference evidence="2" key="1">
    <citation type="journal article" date="2019" name="Int. J. Syst. Evol. Microbiol.">
        <title>The Global Catalogue of Microorganisms (GCM) 10K type strain sequencing project: providing services to taxonomists for standard genome sequencing and annotation.</title>
        <authorList>
            <consortium name="The Broad Institute Genomics Platform"/>
            <consortium name="The Broad Institute Genome Sequencing Center for Infectious Disease"/>
            <person name="Wu L."/>
            <person name="Ma J."/>
        </authorList>
    </citation>
    <scope>NUCLEOTIDE SEQUENCE [LARGE SCALE GENOMIC DNA]</scope>
    <source>
        <strain evidence="2">CCUG 53816</strain>
    </source>
</reference>
<sequence>MRDLITSALFLAQSDTTAGFFGTDSNALNRTKNSPPHKPLLQVVASLRALPVRVPQIHRHFVRHKRGSFIYPTMPPRGYRVIRDPRVLGFVIFFDVLYSTSANPSGANFNLEWARENASITLEDRHGLYQAPPSAIFKLSRTRKKRLR</sequence>
<dbReference type="Proteomes" id="UP001595783">
    <property type="component" value="Unassembled WGS sequence"/>
</dbReference>
<dbReference type="InterPro" id="IPR017945">
    <property type="entry name" value="DHBP_synth_RibB-like_a/b_dom"/>
</dbReference>
<name>A0ABV7ZKJ2_9HELI</name>